<reference evidence="3 4" key="1">
    <citation type="submission" date="2020-02" db="EMBL/GenBank/DDBJ databases">
        <title>Genome sequence of the type strain CCBAU10050 of Rhizobium daejeonense.</title>
        <authorList>
            <person name="Gao J."/>
            <person name="Sun J."/>
        </authorList>
    </citation>
    <scope>NUCLEOTIDE SEQUENCE [LARGE SCALE GENOMIC DNA]</scope>
    <source>
        <strain evidence="3 4">CCBAU10050</strain>
    </source>
</reference>
<proteinExistence type="predicted"/>
<evidence type="ECO:0000256" key="1">
    <source>
        <dbReference type="ARBA" id="ARBA00022723"/>
    </source>
</evidence>
<dbReference type="RefSeq" id="WP_163903945.1">
    <property type="nucleotide sequence ID" value="NZ_CP048427.1"/>
</dbReference>
<feature type="domain" description="Cupin type-2" evidence="2">
    <location>
        <begin position="44"/>
        <end position="115"/>
    </location>
</feature>
<dbReference type="SUPFAM" id="SSF51182">
    <property type="entry name" value="RmlC-like cupins"/>
    <property type="match status" value="1"/>
</dbReference>
<dbReference type="InterPro" id="IPR011051">
    <property type="entry name" value="RmlC_Cupin_sf"/>
</dbReference>
<dbReference type="AlphaFoldDB" id="A0A6M1S2S2"/>
<evidence type="ECO:0000313" key="3">
    <source>
        <dbReference type="EMBL" id="NGO63557.1"/>
    </source>
</evidence>
<dbReference type="Proteomes" id="UP000477849">
    <property type="component" value="Unassembled WGS sequence"/>
</dbReference>
<dbReference type="Pfam" id="PF07883">
    <property type="entry name" value="Cupin_2"/>
    <property type="match status" value="1"/>
</dbReference>
<dbReference type="InterPro" id="IPR051610">
    <property type="entry name" value="GPI/OXD"/>
</dbReference>
<name>A0A6M1S2S2_9HYPH</name>
<dbReference type="EMBL" id="JAAKZH010000002">
    <property type="protein sequence ID" value="NGO63557.1"/>
    <property type="molecule type" value="Genomic_DNA"/>
</dbReference>
<dbReference type="PANTHER" id="PTHR35848:SF9">
    <property type="entry name" value="SLL1358 PROTEIN"/>
    <property type="match status" value="1"/>
</dbReference>
<evidence type="ECO:0000313" key="4">
    <source>
        <dbReference type="Proteomes" id="UP000477849"/>
    </source>
</evidence>
<keyword evidence="1" id="KW-0479">Metal-binding</keyword>
<comment type="caution">
    <text evidence="3">The sequence shown here is derived from an EMBL/GenBank/DDBJ whole genome shotgun (WGS) entry which is preliminary data.</text>
</comment>
<gene>
    <name evidence="3" type="ORF">G6N76_07710</name>
</gene>
<accession>A0A6M1S2S2</accession>
<dbReference type="PANTHER" id="PTHR35848">
    <property type="entry name" value="OXALATE-BINDING PROTEIN"/>
    <property type="match status" value="1"/>
</dbReference>
<protein>
    <submittedName>
        <fullName evidence="3">Cupin domain-containing protein</fullName>
    </submittedName>
</protein>
<keyword evidence="4" id="KW-1185">Reference proteome</keyword>
<organism evidence="3 4">
    <name type="scientific">Rhizobium daejeonense</name>
    <dbReference type="NCBI Taxonomy" id="240521"/>
    <lineage>
        <taxon>Bacteria</taxon>
        <taxon>Pseudomonadati</taxon>
        <taxon>Pseudomonadota</taxon>
        <taxon>Alphaproteobacteria</taxon>
        <taxon>Hyphomicrobiales</taxon>
        <taxon>Rhizobiaceae</taxon>
        <taxon>Rhizobium/Agrobacterium group</taxon>
        <taxon>Rhizobium</taxon>
    </lineage>
</organism>
<dbReference type="InterPro" id="IPR013096">
    <property type="entry name" value="Cupin_2"/>
</dbReference>
<evidence type="ECO:0000259" key="2">
    <source>
        <dbReference type="Pfam" id="PF07883"/>
    </source>
</evidence>
<dbReference type="CDD" id="cd02224">
    <property type="entry name" value="cupin_SPO2919-like"/>
    <property type="match status" value="1"/>
</dbReference>
<sequence>MPVIRQEDAALERGAGEGIYVELGPYSARLLSDAGGLTQFRAFLETLPPGSRSSHKHWHEREDEFVLVVSGTVTLLEGGETTEMHPGDAATFKAGVAVGHCLENRSTAPVTYLVVGTRGPDDVVHYAEKDLLLTKVGFEKRLTDKAGNPVVR</sequence>
<dbReference type="InterPro" id="IPR014710">
    <property type="entry name" value="RmlC-like_jellyroll"/>
</dbReference>
<dbReference type="GO" id="GO:0046872">
    <property type="term" value="F:metal ion binding"/>
    <property type="evidence" value="ECO:0007669"/>
    <property type="project" value="UniProtKB-KW"/>
</dbReference>
<dbReference type="Gene3D" id="2.60.120.10">
    <property type="entry name" value="Jelly Rolls"/>
    <property type="match status" value="1"/>
</dbReference>